<dbReference type="InterPro" id="IPR014001">
    <property type="entry name" value="Helicase_ATP-bd"/>
</dbReference>
<dbReference type="GO" id="GO:0016787">
    <property type="term" value="F:hydrolase activity"/>
    <property type="evidence" value="ECO:0007669"/>
    <property type="project" value="UniProtKB-KW"/>
</dbReference>
<dbReference type="PANTHER" id="PTHR45626:SF52">
    <property type="entry name" value="SINGLE-STRANDED DNA-DEPENDENT ATPASE (EUROFUNG)"/>
    <property type="match status" value="1"/>
</dbReference>
<dbReference type="InterPro" id="IPR027417">
    <property type="entry name" value="P-loop_NTPase"/>
</dbReference>
<evidence type="ECO:0000259" key="7">
    <source>
        <dbReference type="PROSITE" id="PS51194"/>
    </source>
</evidence>
<dbReference type="SMART" id="SM00487">
    <property type="entry name" value="DEXDc"/>
    <property type="match status" value="1"/>
</dbReference>
<dbReference type="Proteomes" id="UP000651452">
    <property type="component" value="Unassembled WGS sequence"/>
</dbReference>
<organism evidence="8 9">
    <name type="scientific">Ascochyta lentis</name>
    <dbReference type="NCBI Taxonomy" id="205686"/>
    <lineage>
        <taxon>Eukaryota</taxon>
        <taxon>Fungi</taxon>
        <taxon>Dikarya</taxon>
        <taxon>Ascomycota</taxon>
        <taxon>Pezizomycotina</taxon>
        <taxon>Dothideomycetes</taxon>
        <taxon>Pleosporomycetidae</taxon>
        <taxon>Pleosporales</taxon>
        <taxon>Pleosporineae</taxon>
        <taxon>Didymellaceae</taxon>
        <taxon>Ascochyta</taxon>
    </lineage>
</organism>
<evidence type="ECO:0000256" key="2">
    <source>
        <dbReference type="ARBA" id="ARBA00022801"/>
    </source>
</evidence>
<sequence length="727" mass="81602">MIIFGPRSYADEVATRLASEEVFLQDPDDMPVGFAYENPQTLVLPGNLPVAPARHENQVTSVHVAVPDTSSGLLDSRGSAVDFENLLNTFACHRDLVQATTDLHILTELLDHQREALAFIMQQESGSKLKSRGLWELQEITHHHDNTDVYQHTITGAKSISATETTGGIIADEMGLGKTLTMLSAITESLNRAFAYAKFVTNVDPSGRGIIAAKCTLVIVPSTLLIGSWFDEVDRHIASGTLNCYKFHGPSRQIGLFQLLQYDVIFTTYGTVASDFLRNRSLLHEIHWYRVVLDEAHVIRNASTKQFKAIQSLRSHIRWSLTGTPIQNTLNDLASLTSFLKVPLLEEATQFKRYITAPIESMTGNTSTGYQNLQKLLHSICLRRTKDILPTAQYTDLERSLDLDPDEREDYTRIERVCREALIRAVSGHDVGKAHQTVLNTLLRLRLYCNHGKKYGQASDSLASECEDPEEVLSLLEQSGITSCAYCDCDVTAIMTPENNEEALLTTCRKLICAECVAQWRSDFLRHNICPVCQSAHSMDTVVAEKIPEEPFEPYPSKIRALCQDIQANKEDGKCIVFSYWRRSLDVVGALLKEQNITYVRVDGSLPSAKRRSVLDQFQKQEDVSVLLMTLGTGAVGLNNLSVAHRLHLLEPQWNPSVESQAIGRVVRLGQTRPVTVIRYIMKRTVEEHVRRIQLRKHNLASQGFAQTRQETRLSNLNRLREILGPD</sequence>
<dbReference type="CDD" id="cd18793">
    <property type="entry name" value="SF2_C_SNF"/>
    <property type="match status" value="1"/>
</dbReference>
<dbReference type="InterPro" id="IPR049730">
    <property type="entry name" value="SNF2/RAD54-like_C"/>
</dbReference>
<keyword evidence="3" id="KW-0067">ATP-binding</keyword>
<dbReference type="SMART" id="SM00490">
    <property type="entry name" value="HELICc"/>
    <property type="match status" value="1"/>
</dbReference>
<dbReference type="Gene3D" id="3.40.50.300">
    <property type="entry name" value="P-loop containing nucleotide triphosphate hydrolases"/>
    <property type="match status" value="1"/>
</dbReference>
<dbReference type="PROSITE" id="PS51194">
    <property type="entry name" value="HELICASE_CTER"/>
    <property type="match status" value="1"/>
</dbReference>
<dbReference type="GO" id="GO:0008094">
    <property type="term" value="F:ATP-dependent activity, acting on DNA"/>
    <property type="evidence" value="ECO:0007669"/>
    <property type="project" value="TreeGrafter"/>
</dbReference>
<keyword evidence="2" id="KW-0378">Hydrolase</keyword>
<comment type="caution">
    <text evidence="8">The sequence shown here is derived from an EMBL/GenBank/DDBJ whole genome shotgun (WGS) entry which is preliminary data.</text>
</comment>
<keyword evidence="4" id="KW-0862">Zinc</keyword>
<dbReference type="EMBL" id="RZGK01000004">
    <property type="protein sequence ID" value="KAF9699817.1"/>
    <property type="molecule type" value="Genomic_DNA"/>
</dbReference>
<dbReference type="OrthoDB" id="448448at2759"/>
<evidence type="ECO:0000313" key="8">
    <source>
        <dbReference type="EMBL" id="KAF9699817.1"/>
    </source>
</evidence>
<dbReference type="GO" id="GO:0008270">
    <property type="term" value="F:zinc ion binding"/>
    <property type="evidence" value="ECO:0007669"/>
    <property type="project" value="UniProtKB-KW"/>
</dbReference>
<evidence type="ECO:0000313" key="9">
    <source>
        <dbReference type="Proteomes" id="UP000651452"/>
    </source>
</evidence>
<evidence type="ECO:0000256" key="4">
    <source>
        <dbReference type="PROSITE-ProRule" id="PRU00175"/>
    </source>
</evidence>
<evidence type="ECO:0000259" key="5">
    <source>
        <dbReference type="PROSITE" id="PS50089"/>
    </source>
</evidence>
<dbReference type="PROSITE" id="PS51192">
    <property type="entry name" value="HELICASE_ATP_BIND_1"/>
    <property type="match status" value="1"/>
</dbReference>
<accession>A0A8H7MMC9</accession>
<dbReference type="Gene3D" id="3.40.50.10810">
    <property type="entry name" value="Tandem AAA-ATPase domain"/>
    <property type="match status" value="1"/>
</dbReference>
<dbReference type="InterPro" id="IPR000330">
    <property type="entry name" value="SNF2_N"/>
</dbReference>
<evidence type="ECO:0000259" key="6">
    <source>
        <dbReference type="PROSITE" id="PS51192"/>
    </source>
</evidence>
<dbReference type="InterPro" id="IPR038718">
    <property type="entry name" value="SNF2-like_sf"/>
</dbReference>
<dbReference type="CDD" id="cd18008">
    <property type="entry name" value="DEXDc_SHPRH-like"/>
    <property type="match status" value="1"/>
</dbReference>
<name>A0A8H7MMC9_9PLEO</name>
<dbReference type="InterPro" id="IPR001841">
    <property type="entry name" value="Znf_RING"/>
</dbReference>
<dbReference type="InterPro" id="IPR050628">
    <property type="entry name" value="SNF2_RAD54_helicase_TF"/>
</dbReference>
<dbReference type="AlphaFoldDB" id="A0A8H7MMC9"/>
<keyword evidence="4" id="KW-0863">Zinc-finger</keyword>
<feature type="domain" description="Helicase C-terminal" evidence="7">
    <location>
        <begin position="561"/>
        <end position="713"/>
    </location>
</feature>
<dbReference type="GO" id="GO:0005634">
    <property type="term" value="C:nucleus"/>
    <property type="evidence" value="ECO:0007669"/>
    <property type="project" value="TreeGrafter"/>
</dbReference>
<keyword evidence="9" id="KW-1185">Reference proteome</keyword>
<keyword evidence="1" id="KW-0547">Nucleotide-binding</keyword>
<evidence type="ECO:0000256" key="3">
    <source>
        <dbReference type="ARBA" id="ARBA00022840"/>
    </source>
</evidence>
<gene>
    <name evidence="8" type="ORF">EKO04_002318</name>
</gene>
<dbReference type="Pfam" id="PF00176">
    <property type="entry name" value="SNF2-rel_dom"/>
    <property type="match status" value="1"/>
</dbReference>
<dbReference type="GO" id="GO:0005524">
    <property type="term" value="F:ATP binding"/>
    <property type="evidence" value="ECO:0007669"/>
    <property type="project" value="UniProtKB-KW"/>
</dbReference>
<dbReference type="SUPFAM" id="SSF52540">
    <property type="entry name" value="P-loop containing nucleoside triphosphate hydrolases"/>
    <property type="match status" value="2"/>
</dbReference>
<keyword evidence="4" id="KW-0479">Metal-binding</keyword>
<reference evidence="8" key="2">
    <citation type="submission" date="2020-09" db="EMBL/GenBank/DDBJ databases">
        <title>Reference genome assembly for Australian Ascochyta lentis isolate Al4.</title>
        <authorList>
            <person name="Lee R.C."/>
            <person name="Farfan-Caceres L.M."/>
            <person name="Debler J.W."/>
            <person name="Williams A.H."/>
            <person name="Henares B.M."/>
        </authorList>
    </citation>
    <scope>NUCLEOTIDE SEQUENCE</scope>
    <source>
        <strain evidence="8">Al4</strain>
    </source>
</reference>
<protein>
    <submittedName>
        <fullName evidence="8">Uncharacterized protein</fullName>
    </submittedName>
</protein>
<reference evidence="8" key="1">
    <citation type="submission" date="2018-12" db="EMBL/GenBank/DDBJ databases">
        <authorList>
            <person name="Syme R.A."/>
            <person name="Farfan-Caceres L."/>
            <person name="Lichtenzveig J."/>
        </authorList>
    </citation>
    <scope>NUCLEOTIDE SEQUENCE</scope>
    <source>
        <strain evidence="8">Al4</strain>
    </source>
</reference>
<dbReference type="InterPro" id="IPR001650">
    <property type="entry name" value="Helicase_C-like"/>
</dbReference>
<dbReference type="Pfam" id="PF00271">
    <property type="entry name" value="Helicase_C"/>
    <property type="match status" value="1"/>
</dbReference>
<feature type="domain" description="RING-type" evidence="5">
    <location>
        <begin position="484"/>
        <end position="534"/>
    </location>
</feature>
<proteinExistence type="predicted"/>
<dbReference type="PROSITE" id="PS50089">
    <property type="entry name" value="ZF_RING_2"/>
    <property type="match status" value="1"/>
</dbReference>
<feature type="domain" description="Helicase ATP-binding" evidence="6">
    <location>
        <begin position="159"/>
        <end position="343"/>
    </location>
</feature>
<dbReference type="GO" id="GO:0006281">
    <property type="term" value="P:DNA repair"/>
    <property type="evidence" value="ECO:0007669"/>
    <property type="project" value="TreeGrafter"/>
</dbReference>
<evidence type="ECO:0000256" key="1">
    <source>
        <dbReference type="ARBA" id="ARBA00022741"/>
    </source>
</evidence>
<dbReference type="PANTHER" id="PTHR45626">
    <property type="entry name" value="TRANSCRIPTION TERMINATION FACTOR 2-RELATED"/>
    <property type="match status" value="1"/>
</dbReference>